<dbReference type="InterPro" id="IPR003615">
    <property type="entry name" value="HNH_nuc"/>
</dbReference>
<protein>
    <submittedName>
        <fullName evidence="1">HNH homing endonuclease</fullName>
    </submittedName>
</protein>
<organism evidence="1 2">
    <name type="scientific">Yersinia phage vB_YenM_TG1</name>
    <dbReference type="NCBI Taxonomy" id="1589265"/>
    <lineage>
        <taxon>Viruses</taxon>
        <taxon>Duplodnaviria</taxon>
        <taxon>Heunggongvirae</taxon>
        <taxon>Uroviricota</taxon>
        <taxon>Caudoviricetes</taxon>
        <taxon>Pantevenvirales</taxon>
        <taxon>Straboviridae</taxon>
        <taxon>Tevenvirinae</taxon>
        <taxon>Tegunavirus</taxon>
        <taxon>Tegunavirus yenmtg1</taxon>
    </lineage>
</organism>
<evidence type="ECO:0000313" key="1">
    <source>
        <dbReference type="EMBL" id="AJD82042.1"/>
    </source>
</evidence>
<reference evidence="1 2" key="1">
    <citation type="submission" date="2014-11" db="EMBL/GenBank/DDBJ databases">
        <title>Complete genome sequence of vB_YenM_TG1, a broad host range bacteriophage which infects Yersinia enterocolitica.</title>
        <authorList>
            <person name="Leon-Velarde C.G."/>
            <person name="Kropinski A.M."/>
            <person name="Chen S."/>
            <person name="Griffiths M.W."/>
            <person name="Odumeru J.A."/>
        </authorList>
    </citation>
    <scope>NUCLEOTIDE SEQUENCE [LARGE SCALE GENOMIC DNA]</scope>
</reference>
<dbReference type="CDD" id="cd00085">
    <property type="entry name" value="HNHc"/>
    <property type="match status" value="1"/>
</dbReference>
<sequence length="316" mass="36825">MNYIKLHADFIEYCKSTTPRERLFKRNPADIRLVGDYLYKESHHIIPKFEGRDDRAENLVDLLPEEHYLIHLIRYKAFKKYQDFKSVYFVVNGFISKASIDEKPFAKKIGLHRHFVSKFRLEHGWQTEKGRKSISVARKGTMPAKDAITGESVGSIDVNHPKVLSGEWIHHTKGFVSCIDETGKKIRLSKEERKIRNLKPVGGDMAGSKNPNFKAITPEIEQRFFALIPLAIEENHLHFGKLTQLCINEFTEFKKISPVWVRKFGTPAEIIKRYNKTHSTKYSYNRYFRFASSKALIAKAAKIQMTQYWESKRAKN</sequence>
<dbReference type="Proteomes" id="UP000031805">
    <property type="component" value="Segment"/>
</dbReference>
<dbReference type="GO" id="GO:0004519">
    <property type="term" value="F:endonuclease activity"/>
    <property type="evidence" value="ECO:0007669"/>
    <property type="project" value="UniProtKB-KW"/>
</dbReference>
<keyword evidence="1" id="KW-0255">Endonuclease</keyword>
<keyword evidence="1" id="KW-0540">Nuclease</keyword>
<dbReference type="EMBL" id="KP202158">
    <property type="protein sequence ID" value="AJD82042.1"/>
    <property type="molecule type" value="Genomic_DNA"/>
</dbReference>
<keyword evidence="2" id="KW-1185">Reference proteome</keyword>
<dbReference type="KEGG" id="vg:26627556"/>
<evidence type="ECO:0000313" key="2">
    <source>
        <dbReference type="Proteomes" id="UP000031805"/>
    </source>
</evidence>
<dbReference type="GeneID" id="26627556"/>
<gene>
    <name evidence="1" type="ORF">YenMTG1_232</name>
</gene>
<dbReference type="RefSeq" id="YP_009200493.1">
    <property type="nucleotide sequence ID" value="NC_028820.1"/>
</dbReference>
<keyword evidence="1" id="KW-0378">Hydrolase</keyword>
<proteinExistence type="predicted"/>
<name>A0A0B4ZXJ9_9CAUD</name>
<accession>A0A0B4ZXJ9</accession>